<dbReference type="Gene3D" id="3.40.50.720">
    <property type="entry name" value="NAD(P)-binding Rossmann-like Domain"/>
    <property type="match status" value="1"/>
</dbReference>
<protein>
    <recommendedName>
        <fullName evidence="7">Enoyl reductase (ER) domain-containing protein</fullName>
    </recommendedName>
</protein>
<dbReference type="InterPro" id="IPR020843">
    <property type="entry name" value="ER"/>
</dbReference>
<dbReference type="CDD" id="cd08248">
    <property type="entry name" value="RTN4I1"/>
    <property type="match status" value="1"/>
</dbReference>
<dbReference type="InterPro" id="IPR011032">
    <property type="entry name" value="GroES-like_sf"/>
</dbReference>
<evidence type="ECO:0000256" key="3">
    <source>
        <dbReference type="ARBA" id="ARBA00022946"/>
    </source>
</evidence>
<dbReference type="Gene3D" id="3.90.180.10">
    <property type="entry name" value="Medium-chain alcohol dehydrogenases, catalytic domain"/>
    <property type="match status" value="1"/>
</dbReference>
<evidence type="ECO:0000256" key="5">
    <source>
        <dbReference type="ARBA" id="ARBA00023128"/>
    </source>
</evidence>
<dbReference type="InterPro" id="IPR013154">
    <property type="entry name" value="ADH-like_N"/>
</dbReference>
<dbReference type="SUPFAM" id="SSF50129">
    <property type="entry name" value="GroES-like"/>
    <property type="match status" value="1"/>
</dbReference>
<accession>A0A1D1VWU7</accession>
<comment type="caution">
    <text evidence="8">The sequence shown here is derived from an EMBL/GenBank/DDBJ whole genome shotgun (WGS) entry which is preliminary data.</text>
</comment>
<dbReference type="OrthoDB" id="48317at2759"/>
<dbReference type="SMART" id="SM00829">
    <property type="entry name" value="PKS_ER"/>
    <property type="match status" value="1"/>
</dbReference>
<gene>
    <name evidence="8" type="primary">RvY_13569-1</name>
    <name evidence="8" type="synonym">RvY_13569.1</name>
    <name evidence="8" type="ORF">RvY_13569</name>
</gene>
<evidence type="ECO:0000256" key="2">
    <source>
        <dbReference type="ARBA" id="ARBA00010371"/>
    </source>
</evidence>
<keyword evidence="4" id="KW-0560">Oxidoreductase</keyword>
<dbReference type="FunFam" id="3.40.50.720:FF:000147">
    <property type="entry name" value="Reticulon-4-interacting protein 1 homolog, mitochondrial"/>
    <property type="match status" value="1"/>
</dbReference>
<dbReference type="STRING" id="947166.A0A1D1VWU7"/>
<sequence>MEQVLRRIARKLIRASSSRSSLPLTCLRHLTQADIPNIKPSQTDAKDKAGSTNHGPVRMTGAGPLTSKSADATTASFKDNTKDAKQPRFVTRDSDSLSKLLEKASEKVRMAEAEPLASKISTEKVRMTEAGPLRKKSDSEPTSSRKTGAAATSDSTARSSRDTSSKKENAKARYGLELMKAWQISEFGDIGSLQLVDQVNVPMLADPFDLLVEIHAASINPFDVARTRGYGENLIQNMRDLSKFSWIPRLPDLASLFSRKDDPFPLTLGRDFSGRVVDAGKMVKGLRAGDEVYGVIGPHRQGTLAEYASTSTWCVARKPKNVSHAEAASIPYVACTTWSVMKLVQNLPNRNREDTRVLMLGASGGIGTFSVQYLKTLGVHVTAVCGTDGVELVESLGADDVIDYKTSTVEKELEMRDRFDVIFQASGHNYDSLKKFLKGNLKSFFVTLNFPLLNNSDKLGSIPGLLKSGADFSLDYFKGLANGSHTIWAFFTPNGSFLEEVAGLIEDGRIKPVVGKAYSFDEVTKAFSEVDAGNSNGKVVVEVRKE</sequence>
<dbReference type="AlphaFoldDB" id="A0A1D1VWU7"/>
<feature type="region of interest" description="Disordered" evidence="6">
    <location>
        <begin position="106"/>
        <end position="169"/>
    </location>
</feature>
<evidence type="ECO:0000256" key="4">
    <source>
        <dbReference type="ARBA" id="ARBA00023002"/>
    </source>
</evidence>
<keyword evidence="5" id="KW-0496">Mitochondrion</keyword>
<evidence type="ECO:0000259" key="7">
    <source>
        <dbReference type="SMART" id="SM00829"/>
    </source>
</evidence>
<feature type="region of interest" description="Disordered" evidence="6">
    <location>
        <begin position="35"/>
        <end position="70"/>
    </location>
</feature>
<evidence type="ECO:0000313" key="9">
    <source>
        <dbReference type="Proteomes" id="UP000186922"/>
    </source>
</evidence>
<dbReference type="InterPro" id="IPR050700">
    <property type="entry name" value="YIM1/Zinc_Alcohol_DH_Fams"/>
</dbReference>
<feature type="domain" description="Enoyl reductase (ER)" evidence="7">
    <location>
        <begin position="188"/>
        <end position="541"/>
    </location>
</feature>
<dbReference type="SUPFAM" id="SSF51735">
    <property type="entry name" value="NAD(P)-binding Rossmann-fold domains"/>
    <property type="match status" value="1"/>
</dbReference>
<organism evidence="8 9">
    <name type="scientific">Ramazzottius varieornatus</name>
    <name type="common">Water bear</name>
    <name type="synonym">Tardigrade</name>
    <dbReference type="NCBI Taxonomy" id="947166"/>
    <lineage>
        <taxon>Eukaryota</taxon>
        <taxon>Metazoa</taxon>
        <taxon>Ecdysozoa</taxon>
        <taxon>Tardigrada</taxon>
        <taxon>Eutardigrada</taxon>
        <taxon>Parachela</taxon>
        <taxon>Hypsibioidea</taxon>
        <taxon>Ramazzottiidae</taxon>
        <taxon>Ramazzottius</taxon>
    </lineage>
</organism>
<dbReference type="PANTHER" id="PTHR11695:SF294">
    <property type="entry name" value="RETICULON-4-INTERACTING PROTEIN 1, MITOCHONDRIAL"/>
    <property type="match status" value="1"/>
</dbReference>
<keyword evidence="3" id="KW-0809">Transit peptide</keyword>
<dbReference type="Pfam" id="PF13602">
    <property type="entry name" value="ADH_zinc_N_2"/>
    <property type="match status" value="1"/>
</dbReference>
<dbReference type="GO" id="GO:0005739">
    <property type="term" value="C:mitochondrion"/>
    <property type="evidence" value="ECO:0007669"/>
    <property type="project" value="UniProtKB-SubCell"/>
</dbReference>
<dbReference type="PANTHER" id="PTHR11695">
    <property type="entry name" value="ALCOHOL DEHYDROGENASE RELATED"/>
    <property type="match status" value="1"/>
</dbReference>
<feature type="compositionally biased region" description="Basic and acidic residues" evidence="6">
    <location>
        <begin position="159"/>
        <end position="169"/>
    </location>
</feature>
<proteinExistence type="inferred from homology"/>
<feature type="compositionally biased region" description="Low complexity" evidence="6">
    <location>
        <begin position="149"/>
        <end position="158"/>
    </location>
</feature>
<dbReference type="InterPro" id="IPR036291">
    <property type="entry name" value="NAD(P)-bd_dom_sf"/>
</dbReference>
<dbReference type="InterPro" id="IPR037397">
    <property type="entry name" value="RTN4IP1"/>
</dbReference>
<dbReference type="EMBL" id="BDGG01000009">
    <property type="protein sequence ID" value="GAV03089.1"/>
    <property type="molecule type" value="Genomic_DNA"/>
</dbReference>
<evidence type="ECO:0000256" key="6">
    <source>
        <dbReference type="SAM" id="MobiDB-lite"/>
    </source>
</evidence>
<comment type="subcellular location">
    <subcellularLocation>
        <location evidence="1">Mitochondrion</location>
    </subcellularLocation>
</comment>
<evidence type="ECO:0000313" key="8">
    <source>
        <dbReference type="EMBL" id="GAV03089.1"/>
    </source>
</evidence>
<name>A0A1D1VWU7_RAMVA</name>
<dbReference type="Proteomes" id="UP000186922">
    <property type="component" value="Unassembled WGS sequence"/>
</dbReference>
<comment type="similarity">
    <text evidence="2">Belongs to the zinc-containing alcohol dehydrogenase family. Quinone oxidoreductase subfamily.</text>
</comment>
<keyword evidence="9" id="KW-1185">Reference proteome</keyword>
<dbReference type="Pfam" id="PF08240">
    <property type="entry name" value="ADH_N"/>
    <property type="match status" value="1"/>
</dbReference>
<reference evidence="8 9" key="1">
    <citation type="journal article" date="2016" name="Nat. Commun.">
        <title>Extremotolerant tardigrade genome and improved radiotolerance of human cultured cells by tardigrade-unique protein.</title>
        <authorList>
            <person name="Hashimoto T."/>
            <person name="Horikawa D.D."/>
            <person name="Saito Y."/>
            <person name="Kuwahara H."/>
            <person name="Kozuka-Hata H."/>
            <person name="Shin-I T."/>
            <person name="Minakuchi Y."/>
            <person name="Ohishi K."/>
            <person name="Motoyama A."/>
            <person name="Aizu T."/>
            <person name="Enomoto A."/>
            <person name="Kondo K."/>
            <person name="Tanaka S."/>
            <person name="Hara Y."/>
            <person name="Koshikawa S."/>
            <person name="Sagara H."/>
            <person name="Miura T."/>
            <person name="Yokobori S."/>
            <person name="Miyagawa K."/>
            <person name="Suzuki Y."/>
            <person name="Kubo T."/>
            <person name="Oyama M."/>
            <person name="Kohara Y."/>
            <person name="Fujiyama A."/>
            <person name="Arakawa K."/>
            <person name="Katayama T."/>
            <person name="Toyoda A."/>
            <person name="Kunieda T."/>
        </authorList>
    </citation>
    <scope>NUCLEOTIDE SEQUENCE [LARGE SCALE GENOMIC DNA]</scope>
    <source>
        <strain evidence="8 9">YOKOZUNA-1</strain>
    </source>
</reference>
<evidence type="ECO:0000256" key="1">
    <source>
        <dbReference type="ARBA" id="ARBA00004173"/>
    </source>
</evidence>
<dbReference type="GO" id="GO:0016491">
    <property type="term" value="F:oxidoreductase activity"/>
    <property type="evidence" value="ECO:0007669"/>
    <property type="project" value="UniProtKB-KW"/>
</dbReference>